<gene>
    <name evidence="3" type="ORF">K814_0121880</name>
</gene>
<evidence type="ECO:0000256" key="2">
    <source>
        <dbReference type="SAM" id="Phobius"/>
    </source>
</evidence>
<dbReference type="RefSeq" id="WP_016978901.1">
    <property type="nucleotide sequence ID" value="NZ_ASGY01000164.1"/>
</dbReference>
<name>A0A0A1YYC7_PSEFL</name>
<evidence type="ECO:0000313" key="4">
    <source>
        <dbReference type="Proteomes" id="UP000030060"/>
    </source>
</evidence>
<protein>
    <submittedName>
        <fullName evidence="3">Uncharacterized protein</fullName>
    </submittedName>
</protein>
<feature type="region of interest" description="Disordered" evidence="1">
    <location>
        <begin position="497"/>
        <end position="523"/>
    </location>
</feature>
<dbReference type="AlphaFoldDB" id="A0A0A1YYC7"/>
<reference evidence="3 4" key="1">
    <citation type="journal article" date="2013" name="Genome Announc.">
        <title>Draft Genome Sequence of Pseudomonas fluorescens LMG 5329, a White Line-Inducing Principle-Producing Bioindicator for the Mushroom Pathogen Pseudomonas tolaasii.</title>
        <authorList>
            <person name="Ghequire M.G."/>
            <person name="Rokni-Zadeh H."/>
            <person name="Zarrineh P."/>
            <person name="De Mot R."/>
        </authorList>
    </citation>
    <scope>NUCLEOTIDE SEQUENCE [LARGE SCALE GENOMIC DNA]</scope>
    <source>
        <strain evidence="3 4">LMG 5329</strain>
    </source>
</reference>
<keyword evidence="2" id="KW-0812">Transmembrane</keyword>
<feature type="transmembrane region" description="Helical" evidence="2">
    <location>
        <begin position="465"/>
        <end position="485"/>
    </location>
</feature>
<dbReference type="Proteomes" id="UP000030060">
    <property type="component" value="Unassembled WGS sequence"/>
</dbReference>
<accession>A0A0A1YYC7</accession>
<proteinExistence type="predicted"/>
<evidence type="ECO:0000313" key="3">
    <source>
        <dbReference type="EMBL" id="KGE65831.1"/>
    </source>
</evidence>
<feature type="compositionally biased region" description="Low complexity" evidence="1">
    <location>
        <begin position="497"/>
        <end position="514"/>
    </location>
</feature>
<keyword evidence="2" id="KW-0472">Membrane</keyword>
<dbReference type="OrthoDB" id="7060831at2"/>
<sequence length="546" mass="60840">MLSSLFTSRLTISSAEERLDQYRLNAGELCTISKARDIVDDAFKYWRLQISPRDRFSLTIGYDEDSRCVTDFSEASCARVNELFELNDEDDTCRMSVELIVHKTVQHQRLSLYAPALLGAYLESTPTLQVLKVLAGRMEGALIFECFAPIAAATSSSISFQCSADTAANTGDQQQEINRKSVFEIFQDNCFSRTLPGIFVPQDFNLTTATGVRGIDNFFKKARTLVSAIFIASSAELDDKDHLEYRICGYKTIAGTGPLDDLTEGSDILYKLVTWAYGDGGNADKIGLARNVLSLYITELKNLSNHPEIIHAIHSNYQIYLKENVESYLEVKGKITDILVDAVKKTHDLVDSFIDSLKNGIFVLLTFVLTVVVVNGLKDTSTSAIFSSTYIWVVVILCLLMSIWVFSARSSSLSQFDRAFDSIEELLKRNYHGVLQLAEVDNALNPVRISNRDYLRSQSTHYVRVWLLIVLLLITGFVIGNVLFVQASTASNSALPLTPTQVPVPNPVNKQAAPSPGTFEHTNQLDRLKPTNALDRRVNLRHGKSD</sequence>
<keyword evidence="2" id="KW-1133">Transmembrane helix</keyword>
<feature type="transmembrane region" description="Helical" evidence="2">
    <location>
        <begin position="389"/>
        <end position="408"/>
    </location>
</feature>
<evidence type="ECO:0000256" key="1">
    <source>
        <dbReference type="SAM" id="MobiDB-lite"/>
    </source>
</evidence>
<comment type="caution">
    <text evidence="3">The sequence shown here is derived from an EMBL/GenBank/DDBJ whole genome shotgun (WGS) entry which is preliminary data.</text>
</comment>
<organism evidence="3 4">
    <name type="scientific">Pseudomonas fluorescens LMG 5329</name>
    <dbReference type="NCBI Taxonomy" id="1324332"/>
    <lineage>
        <taxon>Bacteria</taxon>
        <taxon>Pseudomonadati</taxon>
        <taxon>Pseudomonadota</taxon>
        <taxon>Gammaproteobacteria</taxon>
        <taxon>Pseudomonadales</taxon>
        <taxon>Pseudomonadaceae</taxon>
        <taxon>Pseudomonas</taxon>
    </lineage>
</organism>
<feature type="transmembrane region" description="Helical" evidence="2">
    <location>
        <begin position="360"/>
        <end position="377"/>
    </location>
</feature>
<dbReference type="EMBL" id="ASGY01000164">
    <property type="protein sequence ID" value="KGE65831.1"/>
    <property type="molecule type" value="Genomic_DNA"/>
</dbReference>